<reference evidence="1" key="1">
    <citation type="submission" date="2021-08" db="EMBL/GenBank/DDBJ databases">
        <title>The first chromosome-level gecko genome reveals the dynamic sex chromosomes of Neotropical dwarf geckos (Sphaerodactylidae: Sphaerodactylus).</title>
        <authorList>
            <person name="Pinto B.J."/>
            <person name="Keating S.E."/>
            <person name="Gamble T."/>
        </authorList>
    </citation>
    <scope>NUCLEOTIDE SEQUENCE</scope>
    <source>
        <strain evidence="1">TG3544</strain>
    </source>
</reference>
<dbReference type="Proteomes" id="UP000827872">
    <property type="component" value="Linkage Group LG07"/>
</dbReference>
<protein>
    <submittedName>
        <fullName evidence="1">Uncharacterized protein</fullName>
    </submittedName>
</protein>
<gene>
    <name evidence="1" type="ORF">K3G42_025569</name>
</gene>
<accession>A0ACB8ERN3</accession>
<organism evidence="1 2">
    <name type="scientific">Sphaerodactylus townsendi</name>
    <dbReference type="NCBI Taxonomy" id="933632"/>
    <lineage>
        <taxon>Eukaryota</taxon>
        <taxon>Metazoa</taxon>
        <taxon>Chordata</taxon>
        <taxon>Craniata</taxon>
        <taxon>Vertebrata</taxon>
        <taxon>Euteleostomi</taxon>
        <taxon>Lepidosauria</taxon>
        <taxon>Squamata</taxon>
        <taxon>Bifurcata</taxon>
        <taxon>Gekkota</taxon>
        <taxon>Sphaerodactylidae</taxon>
        <taxon>Sphaerodactylus</taxon>
    </lineage>
</organism>
<proteinExistence type="predicted"/>
<dbReference type="EMBL" id="CM037620">
    <property type="protein sequence ID" value="KAH7995442.1"/>
    <property type="molecule type" value="Genomic_DNA"/>
</dbReference>
<evidence type="ECO:0000313" key="2">
    <source>
        <dbReference type="Proteomes" id="UP000827872"/>
    </source>
</evidence>
<sequence>MLITEKTLQIKQSATLFKRHLRCSSFFCAFSVSFLISHRLFLVSLPCFLFPLFFNRVIFKPISFKSLDLIQSKLNTSNCIDFSPVNTTALSEINGALSLLF</sequence>
<keyword evidence="2" id="KW-1185">Reference proteome</keyword>
<name>A0ACB8ERN3_9SAUR</name>
<comment type="caution">
    <text evidence="1">The sequence shown here is derived from an EMBL/GenBank/DDBJ whole genome shotgun (WGS) entry which is preliminary data.</text>
</comment>
<evidence type="ECO:0000313" key="1">
    <source>
        <dbReference type="EMBL" id="KAH7995442.1"/>
    </source>
</evidence>